<keyword evidence="2" id="KW-0645">Protease</keyword>
<dbReference type="SUPFAM" id="SSF56601">
    <property type="entry name" value="beta-lactamase/transpeptidase-like"/>
    <property type="match status" value="1"/>
</dbReference>
<keyword evidence="5" id="KW-0812">Transmembrane</keyword>
<evidence type="ECO:0000256" key="5">
    <source>
        <dbReference type="SAM" id="Phobius"/>
    </source>
</evidence>
<gene>
    <name evidence="8" type="ORF">WH96_12350</name>
</gene>
<evidence type="ECO:0000313" key="9">
    <source>
        <dbReference type="Proteomes" id="UP000035444"/>
    </source>
</evidence>
<dbReference type="STRING" id="1489064.WH96_12350"/>
<keyword evidence="5" id="KW-1133">Transmembrane helix</keyword>
<organism evidence="8 9">
    <name type="scientific">Kiloniella spongiae</name>
    <dbReference type="NCBI Taxonomy" id="1489064"/>
    <lineage>
        <taxon>Bacteria</taxon>
        <taxon>Pseudomonadati</taxon>
        <taxon>Pseudomonadota</taxon>
        <taxon>Alphaproteobacteria</taxon>
        <taxon>Rhodospirillales</taxon>
        <taxon>Kiloniellaceae</taxon>
        <taxon>Kiloniella</taxon>
    </lineage>
</organism>
<dbReference type="Gene3D" id="3.40.710.10">
    <property type="entry name" value="DD-peptidase/beta-lactamase superfamily"/>
    <property type="match status" value="1"/>
</dbReference>
<keyword evidence="3 5" id="KW-0472">Membrane</keyword>
<dbReference type="RefSeq" id="WP_047764465.1">
    <property type="nucleotide sequence ID" value="NZ_LAQL01000007.1"/>
</dbReference>
<name>A0A0H2MD90_9PROT</name>
<evidence type="ECO:0000259" key="7">
    <source>
        <dbReference type="Pfam" id="PF03717"/>
    </source>
</evidence>
<comment type="caution">
    <text evidence="8">The sequence shown here is derived from an EMBL/GenBank/DDBJ whole genome shotgun (WGS) entry which is preliminary data.</text>
</comment>
<evidence type="ECO:0000259" key="6">
    <source>
        <dbReference type="Pfam" id="PF00905"/>
    </source>
</evidence>
<comment type="subcellular location">
    <subcellularLocation>
        <location evidence="1">Membrane</location>
    </subcellularLocation>
</comment>
<dbReference type="InterPro" id="IPR005311">
    <property type="entry name" value="PBP_dimer"/>
</dbReference>
<keyword evidence="2" id="KW-0121">Carboxypeptidase</keyword>
<dbReference type="GO" id="GO:0008658">
    <property type="term" value="F:penicillin binding"/>
    <property type="evidence" value="ECO:0007669"/>
    <property type="project" value="InterPro"/>
</dbReference>
<evidence type="ECO:0000256" key="1">
    <source>
        <dbReference type="ARBA" id="ARBA00004370"/>
    </source>
</evidence>
<feature type="domain" description="Penicillin-binding protein dimerisation" evidence="7">
    <location>
        <begin position="87"/>
        <end position="210"/>
    </location>
</feature>
<protein>
    <submittedName>
        <fullName evidence="8">Penicillin-binding protein</fullName>
    </submittedName>
</protein>
<dbReference type="Gene3D" id="3.30.450.330">
    <property type="match status" value="1"/>
</dbReference>
<evidence type="ECO:0000256" key="3">
    <source>
        <dbReference type="ARBA" id="ARBA00023136"/>
    </source>
</evidence>
<dbReference type="GO" id="GO:0004180">
    <property type="term" value="F:carboxypeptidase activity"/>
    <property type="evidence" value="ECO:0007669"/>
    <property type="project" value="UniProtKB-KW"/>
</dbReference>
<reference evidence="8 9" key="1">
    <citation type="submission" date="2015-03" db="EMBL/GenBank/DDBJ databases">
        <title>Genome Sequence of Kiloniella spongiae MEBiC09566, isolated from a marine sponge.</title>
        <authorList>
            <person name="Shao Z."/>
            <person name="Wang L."/>
            <person name="Li X."/>
        </authorList>
    </citation>
    <scope>NUCLEOTIDE SEQUENCE [LARGE SCALE GENOMIC DNA]</scope>
    <source>
        <strain evidence="8 9">MEBiC09566</strain>
    </source>
</reference>
<dbReference type="AlphaFoldDB" id="A0A0H2MD90"/>
<dbReference type="GO" id="GO:0071555">
    <property type="term" value="P:cell wall organization"/>
    <property type="evidence" value="ECO:0007669"/>
    <property type="project" value="TreeGrafter"/>
</dbReference>
<dbReference type="EMBL" id="LAQL01000007">
    <property type="protein sequence ID" value="KLN60499.1"/>
    <property type="molecule type" value="Genomic_DNA"/>
</dbReference>
<sequence>MSDWRDDNQQGRLTNLNNPKTPKSVITLDGRLRQALEVGRTRLIVSGALMAMAFMVISIRLVDLTLLQGPKTSNKTVQEIDEAPPVQTTRADIVDRNGIVLATTLPTASLYAEPRKIPNPEAAARVLADILPELSQDKLLKKLSSNRGFIWIKRNLTPRQQYAINNLGIPGLEFEQEQRRFYPHGNLGAHVIGFTNVDNKGLAGIERSFDRVLRENPEPIQLSLDLRVQHILREEMARSMKEFSAIGAAGIVMDANTGEIVSSVSLPSFDPSNPGMASDDARFNRATLGIYEMGSTFKLLTSAMALDEGVASVYDGYDVSKPIRVSRFTINDYTPLKRWLSVPEILIYSSNIGTVQMAMEVGTEGQRKYLSNFGLLRPASVEISEVGTPLVPSPWREINTMTISYGHGIAVSPLQLSSAISSLVNGGTLKPATFIKRAEDDIPLGRRILSEKTSDYMRDLMRLVVLHGSGKNANAKGYLVGGKTGTADKLRGGRYVKNSRVSSFVAAFPMNNPRYVVYVMVDEPKGTKKTYGFATGGWVAAPVVKRVVERMAPLMGIEPAYIEDADTVGNTILKKAKARMEGRKVAAR</sequence>
<dbReference type="InterPro" id="IPR050515">
    <property type="entry name" value="Beta-lactam/transpept"/>
</dbReference>
<dbReference type="Pfam" id="PF00905">
    <property type="entry name" value="Transpeptidase"/>
    <property type="match status" value="1"/>
</dbReference>
<evidence type="ECO:0000256" key="4">
    <source>
        <dbReference type="SAM" id="MobiDB-lite"/>
    </source>
</evidence>
<dbReference type="OrthoDB" id="9789078at2"/>
<dbReference type="PANTHER" id="PTHR30627:SF1">
    <property type="entry name" value="PEPTIDOGLYCAN D,D-TRANSPEPTIDASE FTSI"/>
    <property type="match status" value="1"/>
</dbReference>
<dbReference type="InterPro" id="IPR036138">
    <property type="entry name" value="PBP_dimer_sf"/>
</dbReference>
<dbReference type="Proteomes" id="UP000035444">
    <property type="component" value="Unassembled WGS sequence"/>
</dbReference>
<keyword evidence="2" id="KW-0378">Hydrolase</keyword>
<keyword evidence="9" id="KW-1185">Reference proteome</keyword>
<dbReference type="Gene3D" id="3.90.1310.10">
    <property type="entry name" value="Penicillin-binding protein 2a (Domain 2)"/>
    <property type="match status" value="1"/>
</dbReference>
<proteinExistence type="predicted"/>
<feature type="transmembrane region" description="Helical" evidence="5">
    <location>
        <begin position="43"/>
        <end position="62"/>
    </location>
</feature>
<dbReference type="SUPFAM" id="SSF56519">
    <property type="entry name" value="Penicillin binding protein dimerisation domain"/>
    <property type="match status" value="1"/>
</dbReference>
<dbReference type="GO" id="GO:0005886">
    <property type="term" value="C:plasma membrane"/>
    <property type="evidence" value="ECO:0007669"/>
    <property type="project" value="TreeGrafter"/>
</dbReference>
<feature type="domain" description="Penicillin-binding protein transpeptidase" evidence="6">
    <location>
        <begin position="250"/>
        <end position="548"/>
    </location>
</feature>
<feature type="compositionally biased region" description="Polar residues" evidence="4">
    <location>
        <begin position="10"/>
        <end position="21"/>
    </location>
</feature>
<feature type="region of interest" description="Disordered" evidence="4">
    <location>
        <begin position="1"/>
        <end position="21"/>
    </location>
</feature>
<evidence type="ECO:0000256" key="2">
    <source>
        <dbReference type="ARBA" id="ARBA00022645"/>
    </source>
</evidence>
<dbReference type="Pfam" id="PF03717">
    <property type="entry name" value="PBP_dimer"/>
    <property type="match status" value="1"/>
</dbReference>
<evidence type="ECO:0000313" key="8">
    <source>
        <dbReference type="EMBL" id="KLN60499.1"/>
    </source>
</evidence>
<accession>A0A0H2MD90</accession>
<dbReference type="InterPro" id="IPR012338">
    <property type="entry name" value="Beta-lactam/transpept-like"/>
</dbReference>
<dbReference type="PANTHER" id="PTHR30627">
    <property type="entry name" value="PEPTIDOGLYCAN D,D-TRANSPEPTIDASE"/>
    <property type="match status" value="1"/>
</dbReference>
<dbReference type="InterPro" id="IPR001460">
    <property type="entry name" value="PCN-bd_Tpept"/>
</dbReference>
<dbReference type="PATRIC" id="fig|1489064.4.peg.3792"/>